<reference evidence="1 2" key="1">
    <citation type="submission" date="2018-08" db="EMBL/GenBank/DDBJ databases">
        <title>Chryseobacterium nematophagum: a novel matrix digesting pathogen of nematodes.</title>
        <authorList>
            <person name="Page A."/>
            <person name="Roberts M."/>
            <person name="Felix M.-A."/>
            <person name="Weir W."/>
        </authorList>
    </citation>
    <scope>NUCLEOTIDE SEQUENCE [LARGE SCALE GENOMIC DNA]</scope>
    <source>
        <strain evidence="1 2">JUb275</strain>
    </source>
</reference>
<proteinExistence type="predicted"/>
<comment type="caution">
    <text evidence="1">The sequence shown here is derived from an EMBL/GenBank/DDBJ whole genome shotgun (WGS) entry which is preliminary data.</text>
</comment>
<dbReference type="Proteomes" id="UP000267524">
    <property type="component" value="Unassembled WGS sequence"/>
</dbReference>
<keyword evidence="2" id="KW-1185">Reference proteome</keyword>
<evidence type="ECO:0000313" key="2">
    <source>
        <dbReference type="Proteomes" id="UP000267524"/>
    </source>
</evidence>
<dbReference type="EMBL" id="QWIV01000005">
    <property type="protein sequence ID" value="RMZ60820.1"/>
    <property type="molecule type" value="Genomic_DNA"/>
</dbReference>
<gene>
    <name evidence="1" type="ORF">D1632_02245</name>
</gene>
<organism evidence="1 2">
    <name type="scientific">Chryseobacterium nematophagum</name>
    <dbReference type="NCBI Taxonomy" id="2305228"/>
    <lineage>
        <taxon>Bacteria</taxon>
        <taxon>Pseudomonadati</taxon>
        <taxon>Bacteroidota</taxon>
        <taxon>Flavobacteriia</taxon>
        <taxon>Flavobacteriales</taxon>
        <taxon>Weeksellaceae</taxon>
        <taxon>Chryseobacterium group</taxon>
        <taxon>Chryseobacterium</taxon>
    </lineage>
</organism>
<protein>
    <submittedName>
        <fullName evidence="1">Uncharacterized protein</fullName>
    </submittedName>
</protein>
<dbReference type="RefSeq" id="WP_122545627.1">
    <property type="nucleotide sequence ID" value="NZ_QWIV01000005.1"/>
</dbReference>
<evidence type="ECO:0000313" key="1">
    <source>
        <dbReference type="EMBL" id="RMZ60820.1"/>
    </source>
</evidence>
<sequence>MKAVDAYVFYKEMLFGLEGAKDLLFPILRIWNLLPSLPTLRLLNKHKNPIAKKVMIKSLFSETLNVTDKSLGTNEILTEDLIVP</sequence>
<accession>A0A3M7LFI8</accession>
<name>A0A3M7LFI8_9FLAO</name>
<dbReference type="AlphaFoldDB" id="A0A3M7LFI8"/>